<dbReference type="GO" id="GO:0030976">
    <property type="term" value="F:thiamine pyrophosphate binding"/>
    <property type="evidence" value="ECO:0007669"/>
    <property type="project" value="TreeGrafter"/>
</dbReference>
<evidence type="ECO:0000256" key="1">
    <source>
        <dbReference type="ARBA" id="ARBA00022729"/>
    </source>
</evidence>
<dbReference type="CDD" id="cd13589">
    <property type="entry name" value="PBP2_polyamine_RpCGA009"/>
    <property type="match status" value="1"/>
</dbReference>
<dbReference type="Gene3D" id="3.40.190.10">
    <property type="entry name" value="Periplasmic binding protein-like II"/>
    <property type="match status" value="2"/>
</dbReference>
<protein>
    <submittedName>
        <fullName evidence="3">ABC transporter substrate-binding protein</fullName>
    </submittedName>
</protein>
<dbReference type="EMBL" id="VWPK01000040">
    <property type="protein sequence ID" value="KAA5609978.1"/>
    <property type="molecule type" value="Genomic_DNA"/>
</dbReference>
<dbReference type="AlphaFoldDB" id="A0A5M6IR29"/>
<reference evidence="3 4" key="1">
    <citation type="submission" date="2019-09" db="EMBL/GenBank/DDBJ databases">
        <title>Genome sequence of Rhodovastum atsumiense, a diverse member of the Acetobacteraceae family of non-sulfur purple photosynthetic bacteria.</title>
        <authorList>
            <person name="Meyer T."/>
            <person name="Kyndt J."/>
        </authorList>
    </citation>
    <scope>NUCLEOTIDE SEQUENCE [LARGE SCALE GENOMIC DNA]</scope>
    <source>
        <strain evidence="3 4">DSM 21279</strain>
    </source>
</reference>
<dbReference type="GO" id="GO:0030975">
    <property type="term" value="F:thiamine binding"/>
    <property type="evidence" value="ECO:0007669"/>
    <property type="project" value="TreeGrafter"/>
</dbReference>
<keyword evidence="1 2" id="KW-0732">Signal</keyword>
<accession>A0A5M6IR29</accession>
<dbReference type="GO" id="GO:0015888">
    <property type="term" value="P:thiamine transport"/>
    <property type="evidence" value="ECO:0007669"/>
    <property type="project" value="TreeGrafter"/>
</dbReference>
<keyword evidence="4" id="KW-1185">Reference proteome</keyword>
<dbReference type="Proteomes" id="UP000325255">
    <property type="component" value="Unassembled WGS sequence"/>
</dbReference>
<comment type="caution">
    <text evidence="3">The sequence shown here is derived from an EMBL/GenBank/DDBJ whole genome shotgun (WGS) entry which is preliminary data.</text>
</comment>
<dbReference type="PANTHER" id="PTHR30006">
    <property type="entry name" value="THIAMINE-BINDING PERIPLASMIC PROTEIN-RELATED"/>
    <property type="match status" value="1"/>
</dbReference>
<sequence length="347" mass="37254">MSKNWAIAAAAALIGATACVPSLAQAQQKTLYVAAYGGSFETIMRQKVFPDFERSRNVRIAYVAGNSTDTLAKLQAQKNAPDIDVIIVDDGPMQRALQLGFCAPLKPGPSYANLYDVAKISPEAVATGAVGVGIAYNADAFQKLGWAVPQGWTDLADPKFKGKIATPGIDNTYGLQELIMFARINGGDIDHIDPGFAYMKSKIAPNMRAFESSPGRMSELFQSGEIVAAVWGSSRTKALAMTGFPAKFVFPKEGSPALFTTACVVKGARNEADGQAFIETLLAPPAQVAFAETGAGPVNKKVELTPEQAQGMPYGPAEIAKLVTFDWPAINTKRDAWTKRWNREIER</sequence>
<dbReference type="PROSITE" id="PS51257">
    <property type="entry name" value="PROKAR_LIPOPROTEIN"/>
    <property type="match status" value="1"/>
</dbReference>
<dbReference type="SUPFAM" id="SSF53850">
    <property type="entry name" value="Periplasmic binding protein-like II"/>
    <property type="match status" value="1"/>
</dbReference>
<organism evidence="3 4">
    <name type="scientific">Rhodovastum atsumiense</name>
    <dbReference type="NCBI Taxonomy" id="504468"/>
    <lineage>
        <taxon>Bacteria</taxon>
        <taxon>Pseudomonadati</taxon>
        <taxon>Pseudomonadota</taxon>
        <taxon>Alphaproteobacteria</taxon>
        <taxon>Acetobacterales</taxon>
        <taxon>Acetobacteraceae</taxon>
        <taxon>Rhodovastum</taxon>
    </lineage>
</organism>
<feature type="chain" id="PRO_5024426398" evidence="2">
    <location>
        <begin position="27"/>
        <end position="347"/>
    </location>
</feature>
<dbReference type="GO" id="GO:0030288">
    <property type="term" value="C:outer membrane-bounded periplasmic space"/>
    <property type="evidence" value="ECO:0007669"/>
    <property type="project" value="TreeGrafter"/>
</dbReference>
<dbReference type="OrthoDB" id="6529964at2"/>
<name>A0A5M6IR29_9PROT</name>
<gene>
    <name evidence="3" type="ORF">F1189_21515</name>
</gene>
<dbReference type="RefSeq" id="WP_150042940.1">
    <property type="nucleotide sequence ID" value="NZ_OW485601.1"/>
</dbReference>
<evidence type="ECO:0000256" key="2">
    <source>
        <dbReference type="SAM" id="SignalP"/>
    </source>
</evidence>
<feature type="signal peptide" evidence="2">
    <location>
        <begin position="1"/>
        <end position="26"/>
    </location>
</feature>
<dbReference type="InterPro" id="IPR006059">
    <property type="entry name" value="SBP"/>
</dbReference>
<dbReference type="Pfam" id="PF13416">
    <property type="entry name" value="SBP_bac_8"/>
    <property type="match status" value="1"/>
</dbReference>
<proteinExistence type="predicted"/>
<dbReference type="PANTHER" id="PTHR30006:SF2">
    <property type="entry name" value="ABC TRANSPORTER SUBSTRATE-BINDING PROTEIN"/>
    <property type="match status" value="1"/>
</dbReference>
<evidence type="ECO:0000313" key="3">
    <source>
        <dbReference type="EMBL" id="KAA5609978.1"/>
    </source>
</evidence>
<evidence type="ECO:0000313" key="4">
    <source>
        <dbReference type="Proteomes" id="UP000325255"/>
    </source>
</evidence>